<dbReference type="AlphaFoldDB" id="A0A1T4YWQ6"/>
<reference evidence="6" key="1">
    <citation type="submission" date="2017-02" db="EMBL/GenBank/DDBJ databases">
        <authorList>
            <person name="Varghese N."/>
            <person name="Submissions S."/>
        </authorList>
    </citation>
    <scope>NUCLEOTIDE SEQUENCE [LARGE SCALE GENOMIC DNA]</scope>
    <source>
        <strain evidence="6">9H-4</strain>
    </source>
</reference>
<dbReference type="STRING" id="1736691.SAMN06295964_1210"/>
<evidence type="ECO:0000259" key="4">
    <source>
        <dbReference type="Pfam" id="PF13458"/>
    </source>
</evidence>
<proteinExistence type="inferred from homology"/>
<dbReference type="PANTHER" id="PTHR30483:SF6">
    <property type="entry name" value="PERIPLASMIC BINDING PROTEIN OF ABC TRANSPORTER FOR NATURAL AMINO ACIDS"/>
    <property type="match status" value="1"/>
</dbReference>
<dbReference type="PROSITE" id="PS51257">
    <property type="entry name" value="PROKAR_LIPOPROTEIN"/>
    <property type="match status" value="1"/>
</dbReference>
<evidence type="ECO:0000313" key="5">
    <source>
        <dbReference type="EMBL" id="SKB06166.1"/>
    </source>
</evidence>
<dbReference type="PANTHER" id="PTHR30483">
    <property type="entry name" value="LEUCINE-SPECIFIC-BINDING PROTEIN"/>
    <property type="match status" value="1"/>
</dbReference>
<protein>
    <submittedName>
        <fullName evidence="5">Amino acid/amide ABC transporter substrate-binding protein, HAAT family</fullName>
    </submittedName>
</protein>
<keyword evidence="2 3" id="KW-0732">Signal</keyword>
<dbReference type="Proteomes" id="UP000191040">
    <property type="component" value="Chromosome I"/>
</dbReference>
<accession>A0A1T4YWQ6</accession>
<evidence type="ECO:0000256" key="3">
    <source>
        <dbReference type="SAM" id="SignalP"/>
    </source>
</evidence>
<comment type="similarity">
    <text evidence="1">Belongs to the leucine-binding protein family.</text>
</comment>
<dbReference type="SUPFAM" id="SSF53822">
    <property type="entry name" value="Periplasmic binding protein-like I"/>
    <property type="match status" value="1"/>
</dbReference>
<feature type="signal peptide" evidence="3">
    <location>
        <begin position="1"/>
        <end position="25"/>
    </location>
</feature>
<organism evidence="5 6">
    <name type="scientific">Aeromicrobium choanae</name>
    <dbReference type="NCBI Taxonomy" id="1736691"/>
    <lineage>
        <taxon>Bacteria</taxon>
        <taxon>Bacillati</taxon>
        <taxon>Actinomycetota</taxon>
        <taxon>Actinomycetes</taxon>
        <taxon>Propionibacteriales</taxon>
        <taxon>Nocardioidaceae</taxon>
        <taxon>Aeromicrobium</taxon>
    </lineage>
</organism>
<feature type="chain" id="PRO_5038398082" evidence="3">
    <location>
        <begin position="26"/>
        <end position="405"/>
    </location>
</feature>
<dbReference type="InterPro" id="IPR028082">
    <property type="entry name" value="Peripla_BP_I"/>
</dbReference>
<feature type="domain" description="Leucine-binding protein" evidence="4">
    <location>
        <begin position="38"/>
        <end position="376"/>
    </location>
</feature>
<keyword evidence="6" id="KW-1185">Reference proteome</keyword>
<gene>
    <name evidence="5" type="ORF">SAMN06295964_1210</name>
</gene>
<evidence type="ECO:0000313" key="6">
    <source>
        <dbReference type="Proteomes" id="UP000191040"/>
    </source>
</evidence>
<dbReference type="Pfam" id="PF13458">
    <property type="entry name" value="Peripla_BP_6"/>
    <property type="match status" value="1"/>
</dbReference>
<dbReference type="EMBL" id="LT796768">
    <property type="protein sequence ID" value="SKB06166.1"/>
    <property type="molecule type" value="Genomic_DNA"/>
</dbReference>
<evidence type="ECO:0000256" key="2">
    <source>
        <dbReference type="ARBA" id="ARBA00022729"/>
    </source>
</evidence>
<name>A0A1T4YWQ6_9ACTN</name>
<sequence length="405" mass="42444">MKTHRSARYLLVAGAAACLTLSACSSGSSDDDSSSKDPVKVGIIVSETGVFSTQAKDFQNGFNAAIEHLTDGTGEVDGHKIEVMVGDDTGDAAVGTAKAKEFLGQGATILAGTTDSAVAVAVAEQAVQNNAMFIGGTAGTTAFVGMDKKVFGTAGSSPAGQMIVPKILGDDLKGKTLVTVDQDYAFGQTMAKAYKAQLEPLGVKVVSYLLPVSTSDFTPTMLKVEKDAPDFITTTWAGKGYNQLLGSLDSQGLLDDATFFKPLLLKSDWAPVGEALGDSVDNSTFYLSYFAGATGNEADEALQAYSKANDHAIEYDDAVGWHAGAMVVRAIQEGGTDTEAMAEALQGHSFEGPAGEVIIRAEDNQVTVPQFTVRLVEKDGEWGVEILDEFTAKELEPPVVNALKQ</sequence>
<dbReference type="CDD" id="cd06328">
    <property type="entry name" value="PBP1_SBP-like"/>
    <property type="match status" value="1"/>
</dbReference>
<evidence type="ECO:0000256" key="1">
    <source>
        <dbReference type="ARBA" id="ARBA00010062"/>
    </source>
</evidence>
<dbReference type="InterPro" id="IPR028081">
    <property type="entry name" value="Leu-bd"/>
</dbReference>
<dbReference type="Gene3D" id="3.40.50.2300">
    <property type="match status" value="2"/>
</dbReference>
<dbReference type="InterPro" id="IPR051010">
    <property type="entry name" value="BCAA_transport"/>
</dbReference>